<name>A0ABR9AQL8_9BACT</name>
<keyword evidence="2" id="KW-1185">Reference proteome</keyword>
<organism evidence="1 2">
    <name type="scientific">Echinicola arenosa</name>
    <dbReference type="NCBI Taxonomy" id="2774144"/>
    <lineage>
        <taxon>Bacteria</taxon>
        <taxon>Pseudomonadati</taxon>
        <taxon>Bacteroidota</taxon>
        <taxon>Cytophagia</taxon>
        <taxon>Cytophagales</taxon>
        <taxon>Cyclobacteriaceae</taxon>
        <taxon>Echinicola</taxon>
    </lineage>
</organism>
<dbReference type="Proteomes" id="UP000647133">
    <property type="component" value="Unassembled WGS sequence"/>
</dbReference>
<reference evidence="1 2" key="1">
    <citation type="submission" date="2020-09" db="EMBL/GenBank/DDBJ databases">
        <title>Echinicola sp. CAU 1574 isolated from sand of Sido Beach.</title>
        <authorList>
            <person name="Kim W."/>
        </authorList>
    </citation>
    <scope>NUCLEOTIDE SEQUENCE [LARGE SCALE GENOMIC DNA]</scope>
    <source>
        <strain evidence="1 2">CAU 1574</strain>
    </source>
</reference>
<evidence type="ECO:0008006" key="3">
    <source>
        <dbReference type="Google" id="ProtNLM"/>
    </source>
</evidence>
<sequence>MKITARNINQIKESFKKLVDKYQQLSDEYDPDDSVYEISIGMEEIQLPFPKDPDAFHQVSDFIRLMNEFESIRFESKNKVITTRFSQRAIFCNDQLFYEIVENGKNNLEFTFNDITLRIVNNPILIGLGSLHYGLWDKYVPPCSSYNAIEVEYKGDRSNVNEDELITSYIYSLAVKFDFDIHLIDVYDSGLFDFDTDEEVDPKNHKIDSIESYNFGMDLYLKANRDIDEEMRLLYYYKVLEFFAPVEIKKNANEKLRLKLFSPKATEPDANFLQSIFALTKRYEEDLRDNELIKPLLRECIDIVDLYEFLPESIKHKIRRELKISIVSYDLDSQNVIKLSDYISTIIYATRNSFVHAKSNYSSNGKECTDEELADLNIFLKHTCNSVIKWYNRLPNHLKIMN</sequence>
<comment type="caution">
    <text evidence="1">The sequence shown here is derived from an EMBL/GenBank/DDBJ whole genome shotgun (WGS) entry which is preliminary data.</text>
</comment>
<dbReference type="RefSeq" id="WP_192011957.1">
    <property type="nucleotide sequence ID" value="NZ_JACYTQ010000010.1"/>
</dbReference>
<accession>A0ABR9AQL8</accession>
<gene>
    <name evidence="1" type="ORF">IFO69_20170</name>
</gene>
<dbReference type="EMBL" id="JACYTQ010000010">
    <property type="protein sequence ID" value="MBD8491081.1"/>
    <property type="molecule type" value="Genomic_DNA"/>
</dbReference>
<proteinExistence type="predicted"/>
<protein>
    <recommendedName>
        <fullName evidence="3">ApeA N-terminal domain-containing protein</fullName>
    </recommendedName>
</protein>
<evidence type="ECO:0000313" key="2">
    <source>
        <dbReference type="Proteomes" id="UP000647133"/>
    </source>
</evidence>
<evidence type="ECO:0000313" key="1">
    <source>
        <dbReference type="EMBL" id="MBD8491081.1"/>
    </source>
</evidence>